<organism evidence="10 11">
    <name type="scientific">Mesobacillus selenatarsenatis</name>
    <dbReference type="NCBI Taxonomy" id="388741"/>
    <lineage>
        <taxon>Bacteria</taxon>
        <taxon>Bacillati</taxon>
        <taxon>Bacillota</taxon>
        <taxon>Bacilli</taxon>
        <taxon>Bacillales</taxon>
        <taxon>Bacillaceae</taxon>
        <taxon>Mesobacillus</taxon>
    </lineage>
</organism>
<dbReference type="GO" id="GO:0006310">
    <property type="term" value="P:DNA recombination"/>
    <property type="evidence" value="ECO:0007669"/>
    <property type="project" value="TreeGrafter"/>
</dbReference>
<dbReference type="EC" id="5.6.2.4" evidence="7"/>
<dbReference type="PANTHER" id="PTHR13710">
    <property type="entry name" value="DNA HELICASE RECQ FAMILY MEMBER"/>
    <property type="match status" value="1"/>
</dbReference>
<dbReference type="SUPFAM" id="SSF52540">
    <property type="entry name" value="P-loop containing nucleoside triphosphate hydrolases"/>
    <property type="match status" value="1"/>
</dbReference>
<feature type="domain" description="Helicase C-terminal" evidence="9">
    <location>
        <begin position="520"/>
        <end position="686"/>
    </location>
</feature>
<dbReference type="Proteomes" id="UP000587942">
    <property type="component" value="Unassembled WGS sequence"/>
</dbReference>
<comment type="catalytic activity">
    <reaction evidence="6">
        <text>Couples ATP hydrolysis with the unwinding of duplex DNA by translocating in the 3'-5' direction.</text>
        <dbReference type="EC" id="5.6.2.4"/>
    </reaction>
</comment>
<dbReference type="CDD" id="cd17920">
    <property type="entry name" value="DEXHc_RecQ"/>
    <property type="match status" value="1"/>
</dbReference>
<evidence type="ECO:0000256" key="7">
    <source>
        <dbReference type="ARBA" id="ARBA00034808"/>
    </source>
</evidence>
<dbReference type="EMBL" id="JAAVUM010000001">
    <property type="protein sequence ID" value="NKE03997.1"/>
    <property type="molecule type" value="Genomic_DNA"/>
</dbReference>
<feature type="domain" description="Helicase ATP-binding" evidence="8">
    <location>
        <begin position="311"/>
        <end position="488"/>
    </location>
</feature>
<reference evidence="10 11" key="1">
    <citation type="submission" date="2020-03" db="EMBL/GenBank/DDBJ databases">
        <authorList>
            <person name="Sun Q."/>
        </authorList>
    </citation>
    <scope>NUCLEOTIDE SEQUENCE [LARGE SCALE GENOMIC DNA]</scope>
    <source>
        <strain evidence="10 11">KACC 21451</strain>
    </source>
</reference>
<dbReference type="Gene3D" id="3.40.50.300">
    <property type="entry name" value="P-loop containing nucleotide triphosphate hydrolases"/>
    <property type="match status" value="2"/>
</dbReference>
<evidence type="ECO:0000256" key="6">
    <source>
        <dbReference type="ARBA" id="ARBA00034617"/>
    </source>
</evidence>
<keyword evidence="2" id="KW-0547">Nucleotide-binding</keyword>
<dbReference type="Pfam" id="PF00270">
    <property type="entry name" value="DEAD"/>
    <property type="match status" value="1"/>
</dbReference>
<accession>A0A846TEZ6</accession>
<dbReference type="GO" id="GO:0003677">
    <property type="term" value="F:DNA binding"/>
    <property type="evidence" value="ECO:0007669"/>
    <property type="project" value="UniProtKB-KW"/>
</dbReference>
<dbReference type="InterPro" id="IPR014001">
    <property type="entry name" value="Helicase_ATP-bd"/>
</dbReference>
<dbReference type="GO" id="GO:0009378">
    <property type="term" value="F:four-way junction helicase activity"/>
    <property type="evidence" value="ECO:0007669"/>
    <property type="project" value="TreeGrafter"/>
</dbReference>
<dbReference type="GO" id="GO:0005524">
    <property type="term" value="F:ATP binding"/>
    <property type="evidence" value="ECO:0007669"/>
    <property type="project" value="UniProtKB-KW"/>
</dbReference>
<evidence type="ECO:0000313" key="11">
    <source>
        <dbReference type="Proteomes" id="UP000587942"/>
    </source>
</evidence>
<sequence length="1073" mass="125986">MVFQIDHLITAQNTDKNQLIVFKGFPSKWLTDLKIKKLFSSGLDVSLEELNNSKTTLITEAVMNFNQSPGVYWCTFEELATVSTMTIEPFSKVTIVNNNLYQHYYPLNYEIHNIDSIYSEYFDEIDKHSQVPDEIQYITTYYGNIIKTSNGDFFVSYVDENHSIDLFPVPNELQQLPIDTEANSFIELSDVEEPFLDLLNELLNDRYNQQSIYFSWKGNLQQFSQNYLDRIKLIQSLYPDVTIYEHQKKTVEVKNEREQEYKEILKTYWKYDDFRPLKMYKNVDDYNNPKEITYISQAQIINDLVVQAEAAKDEESYRDIFVTSPTGAGKSVMFQVPAIYLAEKYNLLTIVISPLIGLMKDQVYGLQEKNVHFSATINSEVSPVEKMNITKRIADGEISILYISPETLLSRADIKMLIGERRVGLFVIDEAHIVTTWGKAFRSDYWYLGSYLQKLRKEMQFPIATFTATAIYGGVEDMYSETRDSLMLTSPINYFGYVKRDDIKVSLNHIKSAAKRDQEYRQQKYALLHERLNRLYAKNKKVLIYFPFVTLLKQFNEFMQLNADQELASTISMYYGTLKKEEKNESFLKYKRNDSKIMLATKAFGMGIDISDISTIIHFAPTGNVCDYIQEIGRAARDLPEGKAFFDFLPQDFNHVKRLHGISTIRKTQLIQVMDKILQLYKKDLNKKQARNLLISSEEFRYIFDRNRKSDVDDDLDNKLKTALLIIEKDFINRIGYSPIIARPRSVFSIEYVKVKKEIEKDFVSRYGPFVEKIKKLNDAYFGGIYKFNLKNLWEEKYKDLSFPKFKYLMYQKDDSLKFKYIEFIESVFILDLNIQEEKEHNFLWKVDDVVAKIEKLFSPYVRNQTQFTVHDLAVSVQQLFNRSKYQSEAIANQIIQSIISYQSTVNVNRNHRIKMISERENQKNTKYQVYPGINEFTKFLSTHVKKLVQMSVTNPINNSKEVYLTKANRFEAEKSFISLGLLEMFDLLLYEVKGGDNPEIFVRINSKLQIENTIKNAENYQNTILNNVHKRHKISVEMLSYLFENEVKTDEFWENIEDYFLGRVPQEVLERV</sequence>
<evidence type="ECO:0000256" key="1">
    <source>
        <dbReference type="ARBA" id="ARBA00005446"/>
    </source>
</evidence>
<dbReference type="AlphaFoldDB" id="A0A846TEZ6"/>
<dbReference type="SMART" id="SM00490">
    <property type="entry name" value="HELICc"/>
    <property type="match status" value="1"/>
</dbReference>
<dbReference type="InterPro" id="IPR027417">
    <property type="entry name" value="P-loop_NTPase"/>
</dbReference>
<evidence type="ECO:0000256" key="2">
    <source>
        <dbReference type="ARBA" id="ARBA00022741"/>
    </source>
</evidence>
<dbReference type="GO" id="GO:0043138">
    <property type="term" value="F:3'-5' DNA helicase activity"/>
    <property type="evidence" value="ECO:0007669"/>
    <property type="project" value="UniProtKB-EC"/>
</dbReference>
<keyword evidence="5" id="KW-0413">Isomerase</keyword>
<dbReference type="GO" id="GO:0005694">
    <property type="term" value="C:chromosome"/>
    <property type="evidence" value="ECO:0007669"/>
    <property type="project" value="TreeGrafter"/>
</dbReference>
<comment type="caution">
    <text evidence="10">The sequence shown here is derived from an EMBL/GenBank/DDBJ whole genome shotgun (WGS) entry which is preliminary data.</text>
</comment>
<dbReference type="PANTHER" id="PTHR13710:SF105">
    <property type="entry name" value="ATP-DEPENDENT DNA HELICASE Q1"/>
    <property type="match status" value="1"/>
</dbReference>
<dbReference type="GO" id="GO:0005737">
    <property type="term" value="C:cytoplasm"/>
    <property type="evidence" value="ECO:0007669"/>
    <property type="project" value="TreeGrafter"/>
</dbReference>
<dbReference type="Pfam" id="PF00271">
    <property type="entry name" value="Helicase_C"/>
    <property type="match status" value="1"/>
</dbReference>
<gene>
    <name evidence="10" type="ORF">GWK17_00675</name>
</gene>
<protein>
    <recommendedName>
        <fullName evidence="7">DNA 3'-5' helicase</fullName>
        <ecNumber evidence="7">5.6.2.4</ecNumber>
    </recommendedName>
</protein>
<evidence type="ECO:0000256" key="5">
    <source>
        <dbReference type="ARBA" id="ARBA00023235"/>
    </source>
</evidence>
<proteinExistence type="inferred from homology"/>
<name>A0A846TEZ6_9BACI</name>
<dbReference type="PROSITE" id="PS51192">
    <property type="entry name" value="HELICASE_ATP_BIND_1"/>
    <property type="match status" value="1"/>
</dbReference>
<dbReference type="PROSITE" id="PS51194">
    <property type="entry name" value="HELICASE_CTER"/>
    <property type="match status" value="1"/>
</dbReference>
<evidence type="ECO:0000313" key="10">
    <source>
        <dbReference type="EMBL" id="NKE03997.1"/>
    </source>
</evidence>
<keyword evidence="10" id="KW-0378">Hydrolase</keyword>
<evidence type="ECO:0000259" key="9">
    <source>
        <dbReference type="PROSITE" id="PS51194"/>
    </source>
</evidence>
<dbReference type="InterPro" id="IPR011545">
    <property type="entry name" value="DEAD/DEAH_box_helicase_dom"/>
</dbReference>
<dbReference type="SMART" id="SM00487">
    <property type="entry name" value="DEXDc"/>
    <property type="match status" value="1"/>
</dbReference>
<evidence type="ECO:0000256" key="3">
    <source>
        <dbReference type="ARBA" id="ARBA00022840"/>
    </source>
</evidence>
<comment type="similarity">
    <text evidence="1">Belongs to the helicase family. RecQ subfamily.</text>
</comment>
<keyword evidence="4" id="KW-0238">DNA-binding</keyword>
<evidence type="ECO:0000259" key="8">
    <source>
        <dbReference type="PROSITE" id="PS51192"/>
    </source>
</evidence>
<keyword evidence="10" id="KW-0347">Helicase</keyword>
<dbReference type="GO" id="GO:0006281">
    <property type="term" value="P:DNA repair"/>
    <property type="evidence" value="ECO:0007669"/>
    <property type="project" value="TreeGrafter"/>
</dbReference>
<evidence type="ECO:0000256" key="4">
    <source>
        <dbReference type="ARBA" id="ARBA00023125"/>
    </source>
</evidence>
<keyword evidence="3" id="KW-0067">ATP-binding</keyword>
<dbReference type="InterPro" id="IPR001650">
    <property type="entry name" value="Helicase_C-like"/>
</dbReference>